<dbReference type="GO" id="GO:0000976">
    <property type="term" value="F:transcription cis-regulatory region binding"/>
    <property type="evidence" value="ECO:0007669"/>
    <property type="project" value="TreeGrafter"/>
</dbReference>
<evidence type="ECO:0000313" key="10">
    <source>
        <dbReference type="EMBL" id="ACU36149.1"/>
    </source>
</evidence>
<dbReference type="GO" id="GO:0005829">
    <property type="term" value="C:cytosol"/>
    <property type="evidence" value="ECO:0007669"/>
    <property type="project" value="TreeGrafter"/>
</dbReference>
<evidence type="ECO:0000259" key="9">
    <source>
        <dbReference type="PROSITE" id="PS51755"/>
    </source>
</evidence>
<evidence type="ECO:0000256" key="7">
    <source>
        <dbReference type="PROSITE-ProRule" id="PRU01091"/>
    </source>
</evidence>
<dbReference type="STRING" id="446462.Amir_2207"/>
<dbReference type="InterPro" id="IPR016032">
    <property type="entry name" value="Sig_transdc_resp-reg_C-effctor"/>
</dbReference>
<dbReference type="InterPro" id="IPR001867">
    <property type="entry name" value="OmpR/PhoB-type_DNA-bd"/>
</dbReference>
<dbReference type="PANTHER" id="PTHR48111">
    <property type="entry name" value="REGULATOR OF RPOS"/>
    <property type="match status" value="1"/>
</dbReference>
<dbReference type="Gene3D" id="6.10.250.690">
    <property type="match status" value="1"/>
</dbReference>
<protein>
    <submittedName>
        <fullName evidence="10">Two component transcriptional regulator, winged helix family</fullName>
    </submittedName>
</protein>
<evidence type="ECO:0000256" key="6">
    <source>
        <dbReference type="PROSITE-ProRule" id="PRU00169"/>
    </source>
</evidence>
<dbReference type="PANTHER" id="PTHR48111:SF4">
    <property type="entry name" value="DNA-BINDING DUAL TRANSCRIPTIONAL REGULATOR OMPR"/>
    <property type="match status" value="1"/>
</dbReference>
<dbReference type="SUPFAM" id="SSF52172">
    <property type="entry name" value="CheY-like"/>
    <property type="match status" value="1"/>
</dbReference>
<keyword evidence="4 7" id="KW-0238">DNA-binding</keyword>
<dbReference type="Pfam" id="PF00486">
    <property type="entry name" value="Trans_reg_C"/>
    <property type="match status" value="1"/>
</dbReference>
<dbReference type="InterPro" id="IPR039420">
    <property type="entry name" value="WalR-like"/>
</dbReference>
<keyword evidence="5" id="KW-0804">Transcription</keyword>
<dbReference type="PROSITE" id="PS50110">
    <property type="entry name" value="RESPONSE_REGULATORY"/>
    <property type="match status" value="1"/>
</dbReference>
<keyword evidence="11" id="KW-1185">Reference proteome</keyword>
<evidence type="ECO:0000256" key="3">
    <source>
        <dbReference type="ARBA" id="ARBA00023015"/>
    </source>
</evidence>
<dbReference type="KEGG" id="ami:Amir_2207"/>
<dbReference type="CDD" id="cd00383">
    <property type="entry name" value="trans_reg_C"/>
    <property type="match status" value="1"/>
</dbReference>
<dbReference type="GO" id="GO:0032993">
    <property type="term" value="C:protein-DNA complex"/>
    <property type="evidence" value="ECO:0007669"/>
    <property type="project" value="TreeGrafter"/>
</dbReference>
<dbReference type="SUPFAM" id="SSF46894">
    <property type="entry name" value="C-terminal effector domain of the bipartite response regulators"/>
    <property type="match status" value="1"/>
</dbReference>
<reference evidence="10 11" key="1">
    <citation type="journal article" date="2009" name="Stand. Genomic Sci.">
        <title>Complete genome sequence of Actinosynnema mirum type strain (101).</title>
        <authorList>
            <person name="Land M."/>
            <person name="Lapidus A."/>
            <person name="Mayilraj S."/>
            <person name="Chen F."/>
            <person name="Copeland A."/>
            <person name="Del Rio T.G."/>
            <person name="Nolan M."/>
            <person name="Lucas S."/>
            <person name="Tice H."/>
            <person name="Cheng J.F."/>
            <person name="Chertkov O."/>
            <person name="Bruce D."/>
            <person name="Goodwin L."/>
            <person name="Pitluck S."/>
            <person name="Rohde M."/>
            <person name="Goker M."/>
            <person name="Pati A."/>
            <person name="Ivanova N."/>
            <person name="Mavromatis K."/>
            <person name="Chen A."/>
            <person name="Palaniappan K."/>
            <person name="Hauser L."/>
            <person name="Chang Y.J."/>
            <person name="Jeffries C.C."/>
            <person name="Brettin T."/>
            <person name="Detter J.C."/>
            <person name="Han C."/>
            <person name="Chain P."/>
            <person name="Tindall B.J."/>
            <person name="Bristow J."/>
            <person name="Eisen J.A."/>
            <person name="Markowitz V."/>
            <person name="Hugenholtz P."/>
            <person name="Kyrpides N.C."/>
            <person name="Klenk H.P."/>
        </authorList>
    </citation>
    <scope>NUCLEOTIDE SEQUENCE [LARGE SCALE GENOMIC DNA]</scope>
    <source>
        <strain evidence="11">ATCC 29888 / DSM 43827 / JCM 3225 / NBRC 14064 / NCIMB 13271 / NRRL B-12336 / IMRU 3971 / 101</strain>
    </source>
</reference>
<evidence type="ECO:0000256" key="5">
    <source>
        <dbReference type="ARBA" id="ARBA00023163"/>
    </source>
</evidence>
<name>C6WIA6_ACTMD</name>
<evidence type="ECO:0000256" key="1">
    <source>
        <dbReference type="ARBA" id="ARBA00022553"/>
    </source>
</evidence>
<gene>
    <name evidence="10" type="ordered locus">Amir_2207</name>
</gene>
<dbReference type="eggNOG" id="COG0745">
    <property type="taxonomic scope" value="Bacteria"/>
</dbReference>
<dbReference type="CDD" id="cd17574">
    <property type="entry name" value="REC_OmpR"/>
    <property type="match status" value="1"/>
</dbReference>
<accession>C6WIA6</accession>
<evidence type="ECO:0000256" key="2">
    <source>
        <dbReference type="ARBA" id="ARBA00023012"/>
    </source>
</evidence>
<dbReference type="Gene3D" id="3.40.50.2300">
    <property type="match status" value="1"/>
</dbReference>
<dbReference type="AlphaFoldDB" id="C6WIA6"/>
<evidence type="ECO:0000313" key="11">
    <source>
        <dbReference type="Proteomes" id="UP000002213"/>
    </source>
</evidence>
<sequence>MNGQALAAPATLCGVSTSKVLVVEDTQEIRTVIEMALTDARFDVRSAGDGDTALELVRQWDPEVVLLDLNIPGPDGLEVCRRLRQFSTAYVLMLTARADEVDKLVGLSAGADDYLTKPFSPRELVARVHTVLRRPRIPAARDSRRVVGPVEVDLDARSVEVNGNHVATTKIEFELLAAITENTRQVRTRDQLRRRAWGEEWLADDHAVDVHVSNLRRKLVAAGAPRDFIATVRGVGYRVNQEVR</sequence>
<keyword evidence="2" id="KW-0902">Two-component regulatory system</keyword>
<dbReference type="PROSITE" id="PS51755">
    <property type="entry name" value="OMPR_PHOB"/>
    <property type="match status" value="1"/>
</dbReference>
<feature type="modified residue" description="4-aspartylphosphate" evidence="6">
    <location>
        <position position="68"/>
    </location>
</feature>
<dbReference type="GO" id="GO:0000156">
    <property type="term" value="F:phosphorelay response regulator activity"/>
    <property type="evidence" value="ECO:0007669"/>
    <property type="project" value="TreeGrafter"/>
</dbReference>
<proteinExistence type="predicted"/>
<evidence type="ECO:0000259" key="8">
    <source>
        <dbReference type="PROSITE" id="PS50110"/>
    </source>
</evidence>
<dbReference type="EMBL" id="CP001630">
    <property type="protein sequence ID" value="ACU36149.1"/>
    <property type="molecule type" value="Genomic_DNA"/>
</dbReference>
<dbReference type="HOGENOM" id="CLU_000445_30_4_11"/>
<dbReference type="Proteomes" id="UP000002213">
    <property type="component" value="Chromosome"/>
</dbReference>
<dbReference type="InterPro" id="IPR001789">
    <property type="entry name" value="Sig_transdc_resp-reg_receiver"/>
</dbReference>
<keyword evidence="3" id="KW-0805">Transcription regulation</keyword>
<dbReference type="Gene3D" id="1.10.10.10">
    <property type="entry name" value="Winged helix-like DNA-binding domain superfamily/Winged helix DNA-binding domain"/>
    <property type="match status" value="1"/>
</dbReference>
<keyword evidence="1 6" id="KW-0597">Phosphoprotein</keyword>
<dbReference type="GO" id="GO:0006355">
    <property type="term" value="P:regulation of DNA-templated transcription"/>
    <property type="evidence" value="ECO:0007669"/>
    <property type="project" value="InterPro"/>
</dbReference>
<feature type="domain" description="OmpR/PhoB-type" evidence="9">
    <location>
        <begin position="142"/>
        <end position="241"/>
    </location>
</feature>
<dbReference type="InterPro" id="IPR036388">
    <property type="entry name" value="WH-like_DNA-bd_sf"/>
</dbReference>
<organism evidence="10 11">
    <name type="scientific">Actinosynnema mirum (strain ATCC 29888 / DSM 43827 / JCM 3225 / NBRC 14064 / NCIMB 13271 / NRRL B-12336 / IMRU 3971 / 101)</name>
    <dbReference type="NCBI Taxonomy" id="446462"/>
    <lineage>
        <taxon>Bacteria</taxon>
        <taxon>Bacillati</taxon>
        <taxon>Actinomycetota</taxon>
        <taxon>Actinomycetes</taxon>
        <taxon>Pseudonocardiales</taxon>
        <taxon>Pseudonocardiaceae</taxon>
        <taxon>Actinosynnema</taxon>
    </lineage>
</organism>
<evidence type="ECO:0000256" key="4">
    <source>
        <dbReference type="ARBA" id="ARBA00023125"/>
    </source>
</evidence>
<dbReference type="Pfam" id="PF00072">
    <property type="entry name" value="Response_reg"/>
    <property type="match status" value="1"/>
</dbReference>
<dbReference type="InterPro" id="IPR011006">
    <property type="entry name" value="CheY-like_superfamily"/>
</dbReference>
<dbReference type="SMART" id="SM00448">
    <property type="entry name" value="REC"/>
    <property type="match status" value="1"/>
</dbReference>
<dbReference type="SMART" id="SM00862">
    <property type="entry name" value="Trans_reg_C"/>
    <property type="match status" value="1"/>
</dbReference>
<dbReference type="FunFam" id="3.40.50.2300:FF:000001">
    <property type="entry name" value="DNA-binding response regulator PhoB"/>
    <property type="match status" value="1"/>
</dbReference>
<feature type="domain" description="Response regulatory" evidence="8">
    <location>
        <begin position="19"/>
        <end position="132"/>
    </location>
</feature>
<feature type="DNA-binding region" description="OmpR/PhoB-type" evidence="7">
    <location>
        <begin position="142"/>
        <end position="241"/>
    </location>
</feature>